<dbReference type="STRING" id="1565605.PG1C_03415"/>
<dbReference type="KEGG" id="rbu:PG1C_03415"/>
<evidence type="ECO:0000256" key="3">
    <source>
        <dbReference type="ARBA" id="ARBA00016296"/>
    </source>
</evidence>
<evidence type="ECO:0000313" key="11">
    <source>
        <dbReference type="EMBL" id="AJP47771.1"/>
    </source>
</evidence>
<dbReference type="EC" id="2.7.4.8" evidence="2 9"/>
<keyword evidence="7 9" id="KW-0067">ATP-binding</keyword>
<accession>A0A0C5JK67</accession>
<dbReference type="EMBL" id="CP010554">
    <property type="protein sequence ID" value="AJP47771.1"/>
    <property type="molecule type" value="Genomic_DNA"/>
</dbReference>
<dbReference type="CDD" id="cd00071">
    <property type="entry name" value="GMPK"/>
    <property type="match status" value="1"/>
</dbReference>
<evidence type="ECO:0000256" key="5">
    <source>
        <dbReference type="ARBA" id="ARBA00022741"/>
    </source>
</evidence>
<reference evidence="11 12" key="1">
    <citation type="journal article" date="2015" name="Genome Announc.">
        <title>Complete Genome Sequence of a Novel Bacterium within the Family Rhodocyclaceae That Degrades Polycyclic Aromatic Hydrocarbons.</title>
        <authorList>
            <person name="Singleton D.R."/>
            <person name="Dickey A.N."/>
            <person name="Scholl E.H."/>
            <person name="Wright F.A."/>
            <person name="Aitken M.D."/>
        </authorList>
    </citation>
    <scope>NUCLEOTIDE SEQUENCE [LARGE SCALE GENOMIC DNA]</scope>
    <source>
        <strain evidence="12">PG1-Ca6</strain>
    </source>
</reference>
<evidence type="ECO:0000256" key="1">
    <source>
        <dbReference type="ARBA" id="ARBA00005790"/>
    </source>
</evidence>
<evidence type="ECO:0000256" key="6">
    <source>
        <dbReference type="ARBA" id="ARBA00022777"/>
    </source>
</evidence>
<dbReference type="InterPro" id="IPR027417">
    <property type="entry name" value="P-loop_NTPase"/>
</dbReference>
<evidence type="ECO:0000256" key="8">
    <source>
        <dbReference type="ARBA" id="ARBA00030128"/>
    </source>
</evidence>
<dbReference type="GO" id="GO:0004385">
    <property type="term" value="F:GMP kinase activity"/>
    <property type="evidence" value="ECO:0007669"/>
    <property type="project" value="UniProtKB-UniRule"/>
</dbReference>
<evidence type="ECO:0000256" key="7">
    <source>
        <dbReference type="ARBA" id="ARBA00022840"/>
    </source>
</evidence>
<comment type="catalytic activity">
    <reaction evidence="9">
        <text>GMP + ATP = GDP + ADP</text>
        <dbReference type="Rhea" id="RHEA:20780"/>
        <dbReference type="ChEBI" id="CHEBI:30616"/>
        <dbReference type="ChEBI" id="CHEBI:58115"/>
        <dbReference type="ChEBI" id="CHEBI:58189"/>
        <dbReference type="ChEBI" id="CHEBI:456216"/>
        <dbReference type="EC" id="2.7.4.8"/>
    </reaction>
</comment>
<dbReference type="Gene3D" id="3.30.63.10">
    <property type="entry name" value="Guanylate Kinase phosphate binding domain"/>
    <property type="match status" value="1"/>
</dbReference>
<dbReference type="PROSITE" id="PS00856">
    <property type="entry name" value="GUANYLATE_KINASE_1"/>
    <property type="match status" value="1"/>
</dbReference>
<comment type="subcellular location">
    <subcellularLocation>
        <location evidence="9">Cytoplasm</location>
    </subcellularLocation>
</comment>
<dbReference type="InterPro" id="IPR017665">
    <property type="entry name" value="Guanylate_kinase"/>
</dbReference>
<proteinExistence type="inferred from homology"/>
<dbReference type="Pfam" id="PF00625">
    <property type="entry name" value="Guanylate_kin"/>
    <property type="match status" value="1"/>
</dbReference>
<gene>
    <name evidence="9" type="primary">gmk</name>
    <name evidence="11" type="ORF">PG1C_03415</name>
</gene>
<keyword evidence="12" id="KW-1185">Reference proteome</keyword>
<dbReference type="GO" id="GO:0005829">
    <property type="term" value="C:cytosol"/>
    <property type="evidence" value="ECO:0007669"/>
    <property type="project" value="TreeGrafter"/>
</dbReference>
<dbReference type="RefSeq" id="WP_202636036.1">
    <property type="nucleotide sequence ID" value="NZ_CP010554.1"/>
</dbReference>
<dbReference type="GO" id="GO:0005524">
    <property type="term" value="F:ATP binding"/>
    <property type="evidence" value="ECO:0007669"/>
    <property type="project" value="UniProtKB-UniRule"/>
</dbReference>
<keyword evidence="9" id="KW-0963">Cytoplasm</keyword>
<name>A0A0C5JK67_9PROT</name>
<evidence type="ECO:0000256" key="2">
    <source>
        <dbReference type="ARBA" id="ARBA00012961"/>
    </source>
</evidence>
<sequence length="205" mass="23215">MTIGTLFIIAAPSGAGKTTLVNRLLANDAQVRRSISYTTRAPRPGEVNGGDYHFVDLPQFMAMRSRGEFVESAEVHGNYYGTSRAWLEAQMTSGMDMLLEIDWQGAQQIQREFTEAVGIFILPPSMDELKRRLQQRATDSPEVIARRLAAARDEMRHVTEFDFAIINRDLDVALGELTAAVRASRLRVKRQLARHPDVFRFFEQD</sequence>
<protein>
    <recommendedName>
        <fullName evidence="3 9">Guanylate kinase</fullName>
        <ecNumber evidence="2 9">2.7.4.8</ecNumber>
    </recommendedName>
    <alternativeName>
        <fullName evidence="8 9">GMP kinase</fullName>
    </alternativeName>
</protein>
<evidence type="ECO:0000313" key="12">
    <source>
        <dbReference type="Proteomes" id="UP000061603"/>
    </source>
</evidence>
<evidence type="ECO:0000259" key="10">
    <source>
        <dbReference type="PROSITE" id="PS50052"/>
    </source>
</evidence>
<dbReference type="FunFam" id="3.30.63.10:FF:000002">
    <property type="entry name" value="Guanylate kinase 1"/>
    <property type="match status" value="1"/>
</dbReference>
<dbReference type="InterPro" id="IPR008145">
    <property type="entry name" value="GK/Ca_channel_bsu"/>
</dbReference>
<dbReference type="AlphaFoldDB" id="A0A0C5JK67"/>
<dbReference type="PROSITE" id="PS50052">
    <property type="entry name" value="GUANYLATE_KINASE_2"/>
    <property type="match status" value="1"/>
</dbReference>
<dbReference type="HAMAP" id="MF_00328">
    <property type="entry name" value="Guanylate_kinase"/>
    <property type="match status" value="1"/>
</dbReference>
<feature type="binding site" evidence="9">
    <location>
        <begin position="11"/>
        <end position="18"/>
    </location>
    <ligand>
        <name>ATP</name>
        <dbReference type="ChEBI" id="CHEBI:30616"/>
    </ligand>
</feature>
<keyword evidence="6 9" id="KW-0418">Kinase</keyword>
<organism evidence="11 12">
    <name type="scientific">Rugosibacter aromaticivorans</name>
    <dbReference type="NCBI Taxonomy" id="1565605"/>
    <lineage>
        <taxon>Bacteria</taxon>
        <taxon>Pseudomonadati</taxon>
        <taxon>Pseudomonadota</taxon>
        <taxon>Betaproteobacteria</taxon>
        <taxon>Nitrosomonadales</taxon>
        <taxon>Sterolibacteriaceae</taxon>
        <taxon>Rugosibacter</taxon>
    </lineage>
</organism>
<dbReference type="Proteomes" id="UP000061603">
    <property type="component" value="Chromosome"/>
</dbReference>
<dbReference type="HOGENOM" id="CLU_001715_1_0_4"/>
<dbReference type="SMART" id="SM00072">
    <property type="entry name" value="GuKc"/>
    <property type="match status" value="1"/>
</dbReference>
<evidence type="ECO:0000256" key="4">
    <source>
        <dbReference type="ARBA" id="ARBA00022679"/>
    </source>
</evidence>
<dbReference type="PANTHER" id="PTHR23117:SF13">
    <property type="entry name" value="GUANYLATE KINASE"/>
    <property type="match status" value="1"/>
</dbReference>
<comment type="similarity">
    <text evidence="1 9">Belongs to the guanylate kinase family.</text>
</comment>
<keyword evidence="5 9" id="KW-0547">Nucleotide-binding</keyword>
<evidence type="ECO:0000256" key="9">
    <source>
        <dbReference type="HAMAP-Rule" id="MF_00328"/>
    </source>
</evidence>
<dbReference type="PANTHER" id="PTHR23117">
    <property type="entry name" value="GUANYLATE KINASE-RELATED"/>
    <property type="match status" value="1"/>
</dbReference>
<dbReference type="Gene3D" id="3.40.50.300">
    <property type="entry name" value="P-loop containing nucleotide triphosphate hydrolases"/>
    <property type="match status" value="1"/>
</dbReference>
<keyword evidence="4 9" id="KW-0808">Transferase</keyword>
<dbReference type="InterPro" id="IPR008144">
    <property type="entry name" value="Guanylate_kin-like_dom"/>
</dbReference>
<comment type="function">
    <text evidence="9">Essential for recycling GMP and indirectly, cGMP.</text>
</comment>
<dbReference type="PATRIC" id="fig|1565605.3.peg.720"/>
<dbReference type="NCBIfam" id="TIGR03263">
    <property type="entry name" value="guanyl_kin"/>
    <property type="match status" value="1"/>
</dbReference>
<dbReference type="InterPro" id="IPR020590">
    <property type="entry name" value="Guanylate_kinase_CS"/>
</dbReference>
<dbReference type="SUPFAM" id="SSF52540">
    <property type="entry name" value="P-loop containing nucleoside triphosphate hydrolases"/>
    <property type="match status" value="1"/>
</dbReference>
<feature type="domain" description="Guanylate kinase-like" evidence="10">
    <location>
        <begin position="4"/>
        <end position="182"/>
    </location>
</feature>